<dbReference type="SUPFAM" id="SSF82153">
    <property type="entry name" value="FAS1 domain"/>
    <property type="match status" value="4"/>
</dbReference>
<feature type="domain" description="FAS1" evidence="4">
    <location>
        <begin position="546"/>
        <end position="685"/>
    </location>
</feature>
<dbReference type="Pfam" id="PF02469">
    <property type="entry name" value="Fasciclin"/>
    <property type="match status" value="4"/>
</dbReference>
<keyword evidence="2" id="KW-1133">Transmembrane helix</keyword>
<accession>A0AAJ5YPZ7</accession>
<evidence type="ECO:0000256" key="3">
    <source>
        <dbReference type="SAM" id="SignalP"/>
    </source>
</evidence>
<evidence type="ECO:0000256" key="1">
    <source>
        <dbReference type="SAM" id="MobiDB-lite"/>
    </source>
</evidence>
<feature type="domain" description="FAS1" evidence="4">
    <location>
        <begin position="227"/>
        <end position="369"/>
    </location>
</feature>
<dbReference type="InterPro" id="IPR036378">
    <property type="entry name" value="FAS1_dom_sf"/>
</dbReference>
<dbReference type="Proteomes" id="UP001219567">
    <property type="component" value="Chromosome 1"/>
</dbReference>
<feature type="chain" id="PRO_5042605713" description="FAS1 domain-containing protein" evidence="3">
    <location>
        <begin position="28"/>
        <end position="928"/>
    </location>
</feature>
<evidence type="ECO:0000313" key="6">
    <source>
        <dbReference type="Proteomes" id="UP001219567"/>
    </source>
</evidence>
<evidence type="ECO:0000256" key="2">
    <source>
        <dbReference type="SAM" id="Phobius"/>
    </source>
</evidence>
<dbReference type="PANTHER" id="PTHR10900:SF77">
    <property type="entry name" value="FI19380P1"/>
    <property type="match status" value="1"/>
</dbReference>
<feature type="transmembrane region" description="Helical" evidence="2">
    <location>
        <begin position="886"/>
        <end position="908"/>
    </location>
</feature>
<feature type="region of interest" description="Disordered" evidence="1">
    <location>
        <begin position="143"/>
        <end position="173"/>
    </location>
</feature>
<name>A0AAJ5YPZ7_9BASI</name>
<dbReference type="InterPro" id="IPR050904">
    <property type="entry name" value="Adhesion/Biosynth-related"/>
</dbReference>
<dbReference type="PANTHER" id="PTHR10900">
    <property type="entry name" value="PERIOSTIN-RELATED"/>
    <property type="match status" value="1"/>
</dbReference>
<keyword evidence="2" id="KW-0812">Transmembrane</keyword>
<feature type="domain" description="FAS1" evidence="4">
    <location>
        <begin position="31"/>
        <end position="224"/>
    </location>
</feature>
<evidence type="ECO:0000259" key="4">
    <source>
        <dbReference type="PROSITE" id="PS50213"/>
    </source>
</evidence>
<dbReference type="EMBL" id="CP119943">
    <property type="protein sequence ID" value="WFC98433.1"/>
    <property type="molecule type" value="Genomic_DNA"/>
</dbReference>
<feature type="signal peptide" evidence="3">
    <location>
        <begin position="1"/>
        <end position="27"/>
    </location>
</feature>
<keyword evidence="6" id="KW-1185">Reference proteome</keyword>
<gene>
    <name evidence="5" type="ORF">MYAM1_001160</name>
</gene>
<keyword evidence="3" id="KW-0732">Signal</keyword>
<sequence length="928" mass="103076">MSLGPEPGMRRLVGVLVFSLCYFVALACADSRNLVDVVAGRADLTRFVHLLQRTRLIPTLNRMQELDYEQTGVTLFAPSNAAFERVINSGTSEGAFWREAFSEHIPDNIHSALRQRLWYHVLNFTLQDAQEPLSYHETMHFPSRERLKEPTRPGPIPQPPTEPPHPGAEDTGGLLGGAGQLLRVYRKGNDFRIGTDTKGAGGSKVIDQDLSSTHGIVCVLDGILTLPPSLMEFLQTNPQVSRIFAMLPNETLHTLSVTAHLTMFLPSNEALSKLSDIERTYIFGSWPEVDHDRLQLFAWHVSSIGLSHGRIGYSKQIRDVGEYNLTTIMGGELAVRVLDNGQIDVNGSKVVQENLLTENGVVHIVDDLHLPFGDLGMTVEKYLLVLGAERFVRLLHHVGLSHYIEQAPHEPGEDGSEPPCYTFLAPSDEALDQWLEQQSKRYTPFSIQYAKRDQQNESNTEELRELLLYHVLPGLHFLDSITDGKLLSTELRTAKLGNAQQQVFVTQSKTSSYQSPVLNGVPLEKKPTITSKSHIYLTDAVLPVPGNVLQTIQEHAHSVDVFSKALTETPLKEVFQAPSRSYFVPIDSAFRYLGLVSTWLLLPTSASRADLNTMVDHHSLGKILYRGDFKSNWTEYQTCAKEPLLISRSENDLLVRQSNVSEQASTLMTNLLTETGTVHLLDTIVLPPSLEIGMEKLMIAANASIMIRLVRQAGYDWMFETQQANASTQSTKCAEKMVLLVPKDAAFSSLNITKYEKDQDSLRALISQHILVINSCKTRKTRQLPFQLPLTLKDGVTHTSMLDESHGGSSSYGAVAFRRVAKPSNESLGYMVGVKGSRKSSNARHAARLLDFGSVQLAAERTALSAGILALDTVLEPYQSGWFSQWGWTLLTALLGACTLGTLGFYGYRNMLSRGYRRIPAALEGEEE</sequence>
<dbReference type="Gene3D" id="2.30.180.10">
    <property type="entry name" value="FAS1 domain"/>
    <property type="match status" value="4"/>
</dbReference>
<protein>
    <recommendedName>
        <fullName evidence="4">FAS1 domain-containing protein</fullName>
    </recommendedName>
</protein>
<dbReference type="PROSITE" id="PS50213">
    <property type="entry name" value="FAS1"/>
    <property type="match status" value="4"/>
</dbReference>
<dbReference type="AlphaFoldDB" id="A0AAJ5YPZ7"/>
<dbReference type="GO" id="GO:0005615">
    <property type="term" value="C:extracellular space"/>
    <property type="evidence" value="ECO:0007669"/>
    <property type="project" value="TreeGrafter"/>
</dbReference>
<organism evidence="5 6">
    <name type="scientific">Malassezia yamatoensis</name>
    <dbReference type="NCBI Taxonomy" id="253288"/>
    <lineage>
        <taxon>Eukaryota</taxon>
        <taxon>Fungi</taxon>
        <taxon>Dikarya</taxon>
        <taxon>Basidiomycota</taxon>
        <taxon>Ustilaginomycotina</taxon>
        <taxon>Malasseziomycetes</taxon>
        <taxon>Malasseziales</taxon>
        <taxon>Malasseziaceae</taxon>
        <taxon>Malassezia</taxon>
    </lineage>
</organism>
<keyword evidence="2" id="KW-0472">Membrane</keyword>
<reference evidence="5 6" key="1">
    <citation type="submission" date="2023-03" db="EMBL/GenBank/DDBJ databases">
        <title>Mating type loci evolution in Malassezia.</title>
        <authorList>
            <person name="Coelho M.A."/>
        </authorList>
    </citation>
    <scope>NUCLEOTIDE SEQUENCE [LARGE SCALE GENOMIC DNA]</scope>
    <source>
        <strain evidence="5 6">CBS 9725</strain>
    </source>
</reference>
<dbReference type="SMART" id="SM00554">
    <property type="entry name" value="FAS1"/>
    <property type="match status" value="4"/>
</dbReference>
<feature type="compositionally biased region" description="Pro residues" evidence="1">
    <location>
        <begin position="152"/>
        <end position="166"/>
    </location>
</feature>
<proteinExistence type="predicted"/>
<dbReference type="InterPro" id="IPR000782">
    <property type="entry name" value="FAS1_domain"/>
</dbReference>
<evidence type="ECO:0000313" key="5">
    <source>
        <dbReference type="EMBL" id="WFC98433.1"/>
    </source>
</evidence>
<feature type="domain" description="FAS1" evidence="4">
    <location>
        <begin position="375"/>
        <end position="542"/>
    </location>
</feature>